<reference evidence="1" key="1">
    <citation type="submission" date="2019-08" db="EMBL/GenBank/DDBJ databases">
        <authorList>
            <person name="Kucharzyk K."/>
            <person name="Murdoch R.W."/>
            <person name="Higgins S."/>
            <person name="Loffler F."/>
        </authorList>
    </citation>
    <scope>NUCLEOTIDE SEQUENCE</scope>
</reference>
<comment type="caution">
    <text evidence="1">The sequence shown here is derived from an EMBL/GenBank/DDBJ whole genome shotgun (WGS) entry which is preliminary data.</text>
</comment>
<dbReference type="AlphaFoldDB" id="A0A645CUR7"/>
<proteinExistence type="predicted"/>
<evidence type="ECO:0000313" key="1">
    <source>
        <dbReference type="EMBL" id="MPM80452.1"/>
    </source>
</evidence>
<gene>
    <name evidence="1" type="ORF">SDC9_127499</name>
</gene>
<accession>A0A645CUR7</accession>
<sequence length="65" mass="7329">MGKNHSGFGLAHGVNIFFHCVVSGQYRRADSFGRQKQIYELRNGLQEYRNGIPLPKSDRTKGAGY</sequence>
<organism evidence="1">
    <name type="scientific">bioreactor metagenome</name>
    <dbReference type="NCBI Taxonomy" id="1076179"/>
    <lineage>
        <taxon>unclassified sequences</taxon>
        <taxon>metagenomes</taxon>
        <taxon>ecological metagenomes</taxon>
    </lineage>
</organism>
<dbReference type="EMBL" id="VSSQ01030061">
    <property type="protein sequence ID" value="MPM80452.1"/>
    <property type="molecule type" value="Genomic_DNA"/>
</dbReference>
<protein>
    <submittedName>
        <fullName evidence="1">Uncharacterized protein</fullName>
    </submittedName>
</protein>
<name>A0A645CUR7_9ZZZZ</name>